<feature type="chain" id="PRO_5035289019" description="Porin family protein" evidence="1">
    <location>
        <begin position="21"/>
        <end position="176"/>
    </location>
</feature>
<feature type="signal peptide" evidence="1">
    <location>
        <begin position="1"/>
        <end position="20"/>
    </location>
</feature>
<keyword evidence="3" id="KW-1185">Reference proteome</keyword>
<dbReference type="InterPro" id="IPR036709">
    <property type="entry name" value="Autotransporte_beta_dom_sf"/>
</dbReference>
<protein>
    <recommendedName>
        <fullName evidence="4">Porin family protein</fullName>
    </recommendedName>
</protein>
<dbReference type="SUPFAM" id="SSF103515">
    <property type="entry name" value="Autotransporter"/>
    <property type="match status" value="1"/>
</dbReference>
<sequence length="176" mass="18797">MKKLLFAAAFAAIGLVGVNAQTGFEGTVHVGIPVGDTADVSSFNVGVDLAYLWPVATNFSLGAKVGYDHFIGKDYDYRVGNQVLTVEGEDYGFIPLAATAKYEFGGSNIFVGADLGYAFATTDGMEGGLFYQPKVGYSASTWDLYVGYKGISAGPEDNDYIDYKFNAVSVGFAYKF</sequence>
<comment type="caution">
    <text evidence="2">The sequence shown here is derived from an EMBL/GenBank/DDBJ whole genome shotgun (WGS) entry which is preliminary data.</text>
</comment>
<proteinExistence type="predicted"/>
<dbReference type="AlphaFoldDB" id="A0A8J7KCS3"/>
<dbReference type="Proteomes" id="UP000608754">
    <property type="component" value="Unassembled WGS sequence"/>
</dbReference>
<organism evidence="2 3">
    <name type="scientific">Faecalibacter rhinopitheci</name>
    <dbReference type="NCBI Taxonomy" id="2779678"/>
    <lineage>
        <taxon>Bacteria</taxon>
        <taxon>Pseudomonadati</taxon>
        <taxon>Bacteroidota</taxon>
        <taxon>Flavobacteriia</taxon>
        <taxon>Flavobacteriales</taxon>
        <taxon>Weeksellaceae</taxon>
        <taxon>Faecalibacter</taxon>
    </lineage>
</organism>
<gene>
    <name evidence="2" type="ORF">IM532_03695</name>
</gene>
<name>A0A8J7KCS3_9FLAO</name>
<dbReference type="EMBL" id="JADGIK010000002">
    <property type="protein sequence ID" value="MBF0596566.1"/>
    <property type="molecule type" value="Genomic_DNA"/>
</dbReference>
<accession>A0A8J7KCS3</accession>
<reference evidence="2" key="1">
    <citation type="submission" date="2020-10" db="EMBL/GenBank/DDBJ databases">
        <authorList>
            <person name="Lu T."/>
            <person name="Wang Q."/>
            <person name="Han X."/>
        </authorList>
    </citation>
    <scope>NUCLEOTIDE SEQUENCE</scope>
    <source>
        <strain evidence="2">WQ 117</strain>
    </source>
</reference>
<evidence type="ECO:0000313" key="2">
    <source>
        <dbReference type="EMBL" id="MBF0596566.1"/>
    </source>
</evidence>
<evidence type="ECO:0000256" key="1">
    <source>
        <dbReference type="SAM" id="SignalP"/>
    </source>
</evidence>
<dbReference type="RefSeq" id="WP_194182096.1">
    <property type="nucleotide sequence ID" value="NZ_JADGIK010000002.1"/>
</dbReference>
<evidence type="ECO:0000313" key="3">
    <source>
        <dbReference type="Proteomes" id="UP000608754"/>
    </source>
</evidence>
<evidence type="ECO:0008006" key="4">
    <source>
        <dbReference type="Google" id="ProtNLM"/>
    </source>
</evidence>
<keyword evidence="1" id="KW-0732">Signal</keyword>